<accession>A0A1R3RY98</accession>
<reference evidence="3" key="1">
    <citation type="journal article" date="2017" name="Genome Biol.">
        <title>Comparative genomics reveals high biological diversity and specific adaptations in the industrially and medically important fungal genus Aspergillus.</title>
        <authorList>
            <person name="de Vries R.P."/>
            <person name="Riley R."/>
            <person name="Wiebenga A."/>
            <person name="Aguilar-Osorio G."/>
            <person name="Amillis S."/>
            <person name="Uchima C.A."/>
            <person name="Anderluh G."/>
            <person name="Asadollahi M."/>
            <person name="Askin M."/>
            <person name="Barry K."/>
            <person name="Battaglia E."/>
            <person name="Bayram O."/>
            <person name="Benocci T."/>
            <person name="Braus-Stromeyer S.A."/>
            <person name="Caldana C."/>
            <person name="Canovas D."/>
            <person name="Cerqueira G.C."/>
            <person name="Chen F."/>
            <person name="Chen W."/>
            <person name="Choi C."/>
            <person name="Clum A."/>
            <person name="Dos Santos R.A."/>
            <person name="Damasio A.R."/>
            <person name="Diallinas G."/>
            <person name="Emri T."/>
            <person name="Fekete E."/>
            <person name="Flipphi M."/>
            <person name="Freyberg S."/>
            <person name="Gallo A."/>
            <person name="Gournas C."/>
            <person name="Habgood R."/>
            <person name="Hainaut M."/>
            <person name="Harispe M.L."/>
            <person name="Henrissat B."/>
            <person name="Hilden K.S."/>
            <person name="Hope R."/>
            <person name="Hossain A."/>
            <person name="Karabika E."/>
            <person name="Karaffa L."/>
            <person name="Karanyi Z."/>
            <person name="Krasevec N."/>
            <person name="Kuo A."/>
            <person name="Kusch H."/>
            <person name="LaButti K."/>
            <person name="Lagendijk E.L."/>
            <person name="Lapidus A."/>
            <person name="Levasseur A."/>
            <person name="Lindquist E."/>
            <person name="Lipzen A."/>
            <person name="Logrieco A.F."/>
            <person name="MacCabe A."/>
            <person name="Maekelae M.R."/>
            <person name="Malavazi I."/>
            <person name="Melin P."/>
            <person name="Meyer V."/>
            <person name="Mielnichuk N."/>
            <person name="Miskei M."/>
            <person name="Molnar A.P."/>
            <person name="Mule G."/>
            <person name="Ngan C.Y."/>
            <person name="Orejas M."/>
            <person name="Orosz E."/>
            <person name="Ouedraogo J.P."/>
            <person name="Overkamp K.M."/>
            <person name="Park H.-S."/>
            <person name="Perrone G."/>
            <person name="Piumi F."/>
            <person name="Punt P.J."/>
            <person name="Ram A.F."/>
            <person name="Ramon A."/>
            <person name="Rauscher S."/>
            <person name="Record E."/>
            <person name="Riano-Pachon D.M."/>
            <person name="Robert V."/>
            <person name="Roehrig J."/>
            <person name="Ruller R."/>
            <person name="Salamov A."/>
            <person name="Salih N.S."/>
            <person name="Samson R.A."/>
            <person name="Sandor E."/>
            <person name="Sanguinetti M."/>
            <person name="Schuetze T."/>
            <person name="Sepcic K."/>
            <person name="Shelest E."/>
            <person name="Sherlock G."/>
            <person name="Sophianopoulou V."/>
            <person name="Squina F.M."/>
            <person name="Sun H."/>
            <person name="Susca A."/>
            <person name="Todd R.B."/>
            <person name="Tsang A."/>
            <person name="Unkles S.E."/>
            <person name="van de Wiele N."/>
            <person name="van Rossen-Uffink D."/>
            <person name="Oliveira J.V."/>
            <person name="Vesth T.C."/>
            <person name="Visser J."/>
            <person name="Yu J.-H."/>
            <person name="Zhou M."/>
            <person name="Andersen M.R."/>
            <person name="Archer D.B."/>
            <person name="Baker S.E."/>
            <person name="Benoit I."/>
            <person name="Brakhage A.A."/>
            <person name="Braus G.H."/>
            <person name="Fischer R."/>
            <person name="Frisvad J.C."/>
            <person name="Goldman G.H."/>
            <person name="Houbraken J."/>
            <person name="Oakley B."/>
            <person name="Pocsi I."/>
            <person name="Scazzocchio C."/>
            <person name="Seiboth B."/>
            <person name="vanKuyk P.A."/>
            <person name="Wortman J."/>
            <person name="Dyer P.S."/>
            <person name="Grigoriev I.V."/>
        </authorList>
    </citation>
    <scope>NUCLEOTIDE SEQUENCE [LARGE SCALE GENOMIC DNA]</scope>
    <source>
        <strain evidence="3">ITEM 5010</strain>
    </source>
</reference>
<proteinExistence type="predicted"/>
<keyword evidence="3" id="KW-1185">Reference proteome</keyword>
<feature type="region of interest" description="Disordered" evidence="1">
    <location>
        <begin position="21"/>
        <end position="67"/>
    </location>
</feature>
<protein>
    <submittedName>
        <fullName evidence="2">Uncharacterized protein</fullName>
    </submittedName>
</protein>
<gene>
    <name evidence="2" type="ORF">ASPCADRAFT_203237</name>
</gene>
<evidence type="ECO:0000256" key="1">
    <source>
        <dbReference type="SAM" id="MobiDB-lite"/>
    </source>
</evidence>
<feature type="compositionally biased region" description="Basic and acidic residues" evidence="1">
    <location>
        <begin position="51"/>
        <end position="67"/>
    </location>
</feature>
<organism evidence="2 3">
    <name type="scientific">Aspergillus carbonarius (strain ITEM 5010)</name>
    <dbReference type="NCBI Taxonomy" id="602072"/>
    <lineage>
        <taxon>Eukaryota</taxon>
        <taxon>Fungi</taxon>
        <taxon>Dikarya</taxon>
        <taxon>Ascomycota</taxon>
        <taxon>Pezizomycotina</taxon>
        <taxon>Eurotiomycetes</taxon>
        <taxon>Eurotiomycetidae</taxon>
        <taxon>Eurotiales</taxon>
        <taxon>Aspergillaceae</taxon>
        <taxon>Aspergillus</taxon>
        <taxon>Aspergillus subgen. Circumdati</taxon>
    </lineage>
</organism>
<dbReference type="Proteomes" id="UP000188318">
    <property type="component" value="Unassembled WGS sequence"/>
</dbReference>
<sequence length="67" mass="7316">MAQTNAVSASINESVQAVWNPPRSWGRSLRQGGGHLRRMGHTGGRNAGSTRDLRDRDFSLADPKQAK</sequence>
<dbReference type="AlphaFoldDB" id="A0A1R3RY98"/>
<dbReference type="VEuPathDB" id="FungiDB:ASPCADRAFT_203237"/>
<name>A0A1R3RY98_ASPC5</name>
<evidence type="ECO:0000313" key="3">
    <source>
        <dbReference type="Proteomes" id="UP000188318"/>
    </source>
</evidence>
<evidence type="ECO:0000313" key="2">
    <source>
        <dbReference type="EMBL" id="OOF99469.1"/>
    </source>
</evidence>
<dbReference type="EMBL" id="KV907494">
    <property type="protein sequence ID" value="OOF99469.1"/>
    <property type="molecule type" value="Genomic_DNA"/>
</dbReference>